<feature type="chain" id="PRO_5042282219" evidence="1">
    <location>
        <begin position="24"/>
        <end position="162"/>
    </location>
</feature>
<gene>
    <name evidence="2" type="ORF">GXW79_07555</name>
</gene>
<reference evidence="2" key="2">
    <citation type="journal article" date="2021" name="Syst. Appl. Microbiol.">
        <title>Roseomonas hellenica sp. nov., isolated from roots of wild-growing Alkanna tinctoria.</title>
        <authorList>
            <person name="Rat A."/>
            <person name="Naranjo H.D."/>
            <person name="Lebbe L."/>
            <person name="Cnockaert M."/>
            <person name="Krigas N."/>
            <person name="Grigoriadou K."/>
            <person name="Maloupa E."/>
            <person name="Willems A."/>
        </authorList>
    </citation>
    <scope>NUCLEOTIDE SEQUENCE</scope>
    <source>
        <strain evidence="2">LMG 28251</strain>
    </source>
</reference>
<comment type="caution">
    <text evidence="2">The sequence shown here is derived from an EMBL/GenBank/DDBJ whole genome shotgun (WGS) entry which is preliminary data.</text>
</comment>
<name>A0AAF1KJE1_9PROT</name>
<evidence type="ECO:0000313" key="3">
    <source>
        <dbReference type="Proteomes" id="UP001196068"/>
    </source>
</evidence>
<proteinExistence type="predicted"/>
<feature type="signal peptide" evidence="1">
    <location>
        <begin position="1"/>
        <end position="23"/>
    </location>
</feature>
<protein>
    <submittedName>
        <fullName evidence="2">DUF3455 domain-containing protein</fullName>
    </submittedName>
</protein>
<dbReference type="EMBL" id="JAAEDH010000006">
    <property type="protein sequence ID" value="MBR0654930.1"/>
    <property type="molecule type" value="Genomic_DNA"/>
</dbReference>
<evidence type="ECO:0000313" key="2">
    <source>
        <dbReference type="EMBL" id="MBR0654930.1"/>
    </source>
</evidence>
<keyword evidence="1" id="KW-0732">Signal</keyword>
<dbReference type="InterPro" id="IPR021851">
    <property type="entry name" value="DUF3455"/>
</dbReference>
<dbReference type="Pfam" id="PF11937">
    <property type="entry name" value="DUF3455"/>
    <property type="match status" value="1"/>
</dbReference>
<sequence length="162" mass="16533">MRHALGSILGAVPLALAASLAIAQVAPPAGSAHLFDLGADGVQIYACQAREGRPVWVFQAPEAALFEGNGRQLGTHGAGPHWVLADGSRVTGVVAGSAPAPVAGAIPWLLLRATPDQTPGQLRGVGFIRRFDTVGGAPPPGACTSGEVARMRYAAIYGFYAP</sequence>
<accession>A0AAF1KJE1</accession>
<keyword evidence="3" id="KW-1185">Reference proteome</keyword>
<dbReference type="RefSeq" id="WP_211873744.1">
    <property type="nucleotide sequence ID" value="NZ_JAAEDH010000006.1"/>
</dbReference>
<organism evidence="2 3">
    <name type="scientific">Plastoroseomonas arctica</name>
    <dbReference type="NCBI Taxonomy" id="1509237"/>
    <lineage>
        <taxon>Bacteria</taxon>
        <taxon>Pseudomonadati</taxon>
        <taxon>Pseudomonadota</taxon>
        <taxon>Alphaproteobacteria</taxon>
        <taxon>Acetobacterales</taxon>
        <taxon>Acetobacteraceae</taxon>
        <taxon>Plastoroseomonas</taxon>
    </lineage>
</organism>
<dbReference type="PANTHER" id="PTHR35567">
    <property type="entry name" value="MALATE DEHYDROGENASE (AFU_ORTHOLOGUE AFUA_2G13800)"/>
    <property type="match status" value="1"/>
</dbReference>
<dbReference type="Proteomes" id="UP001196068">
    <property type="component" value="Unassembled WGS sequence"/>
</dbReference>
<dbReference type="PANTHER" id="PTHR35567:SF1">
    <property type="entry name" value="CONSERVED FUNGAL PROTEIN (AFU_ORTHOLOGUE AFUA_1G14230)"/>
    <property type="match status" value="1"/>
</dbReference>
<dbReference type="AlphaFoldDB" id="A0AAF1KJE1"/>
<evidence type="ECO:0000256" key="1">
    <source>
        <dbReference type="SAM" id="SignalP"/>
    </source>
</evidence>
<reference evidence="2" key="1">
    <citation type="submission" date="2020-01" db="EMBL/GenBank/DDBJ databases">
        <authorList>
            <person name="Rat A."/>
        </authorList>
    </citation>
    <scope>NUCLEOTIDE SEQUENCE</scope>
    <source>
        <strain evidence="2">LMG 28251</strain>
    </source>
</reference>